<organism evidence="4 5">
    <name type="scientific">Alkalihalobacillus trypoxylicola</name>
    <dbReference type="NCBI Taxonomy" id="519424"/>
    <lineage>
        <taxon>Bacteria</taxon>
        <taxon>Bacillati</taxon>
        <taxon>Bacillota</taxon>
        <taxon>Bacilli</taxon>
        <taxon>Bacillales</taxon>
        <taxon>Bacillaceae</taxon>
        <taxon>Alkalihalobacillus</taxon>
    </lineage>
</organism>
<dbReference type="GO" id="GO:0046654">
    <property type="term" value="P:tetrahydrofolate biosynthetic process"/>
    <property type="evidence" value="ECO:0007669"/>
    <property type="project" value="UniProtKB-UniRule"/>
</dbReference>
<feature type="site" description="May be catalytically important" evidence="2">
    <location>
        <position position="181"/>
    </location>
</feature>
<comment type="pathway">
    <text evidence="2">Cofactor biosynthesis; 7,8-dihydroneopterin triphosphate biosynthesis; 7,8-dihydroneopterin triphosphate from GTP: step 1/1.</text>
</comment>
<dbReference type="GO" id="GO:0003934">
    <property type="term" value="F:GTP cyclohydrolase I activity"/>
    <property type="evidence" value="ECO:0007669"/>
    <property type="project" value="UniProtKB-UniRule"/>
</dbReference>
<accession>A0A162ENW7</accession>
<dbReference type="InterPro" id="IPR022838">
    <property type="entry name" value="GTP_cyclohydrolase_FolE2"/>
</dbReference>
<sequence length="301" mass="34792">MRAIHLPSQSKRHEHFGSTGPIKGEKPLKKSEMTDLQSMEKDYFFHINQVGVEKLHYPMLIHSSIEPKVQQTFGNFKISTSLPSHQKGINMSRIPETLHQYYSEGAILNQKLLRRFSKQLAQKMEQSEVYMKVSYPWFFTRSSPVSNFEGLVEAKIWLETKFAQDTWHEKVGLQAMITTLCPCSKEISEYSAHNQRGIVNVEVESAEGELCSEHFKEELLEVIESNASARIHSILKRPDEKKVTETAFENPRFVEDLIRLIAASLVELEWVSKFTITCNNEESIHQHDAYASLTYKKDHFN</sequence>
<evidence type="ECO:0000256" key="3">
    <source>
        <dbReference type="SAM" id="MobiDB-lite"/>
    </source>
</evidence>
<dbReference type="Pfam" id="PF02649">
    <property type="entry name" value="GCHY-1"/>
    <property type="match status" value="1"/>
</dbReference>
<dbReference type="STRING" id="519424.AZF04_16800"/>
<keyword evidence="5" id="KW-1185">Reference proteome</keyword>
<dbReference type="PANTHER" id="PTHR36445:SF1">
    <property type="entry name" value="GTP CYCLOHYDROLASE MPTA"/>
    <property type="match status" value="1"/>
</dbReference>
<dbReference type="PANTHER" id="PTHR36445">
    <property type="entry name" value="GTP CYCLOHYDROLASE MPTA"/>
    <property type="match status" value="1"/>
</dbReference>
<name>A0A162ENW7_9BACI</name>
<feature type="region of interest" description="Disordered" evidence="3">
    <location>
        <begin position="1"/>
        <end position="28"/>
    </location>
</feature>
<dbReference type="Gene3D" id="3.10.270.10">
    <property type="entry name" value="Urate Oxidase"/>
    <property type="match status" value="1"/>
</dbReference>
<proteinExistence type="inferred from homology"/>
<dbReference type="Proteomes" id="UP000075806">
    <property type="component" value="Unassembled WGS sequence"/>
</dbReference>
<comment type="function">
    <text evidence="2">Converts GTP to 7,8-dihydroneopterin triphosphate.</text>
</comment>
<evidence type="ECO:0000313" key="5">
    <source>
        <dbReference type="Proteomes" id="UP000075806"/>
    </source>
</evidence>
<comment type="similarity">
    <text evidence="2">Belongs to the GTP cyclohydrolase IV family.</text>
</comment>
<dbReference type="HAMAP" id="MF_01527_B">
    <property type="entry name" value="GTP_cyclohydrol_B"/>
    <property type="match status" value="1"/>
</dbReference>
<dbReference type="NCBIfam" id="NF010200">
    <property type="entry name" value="PRK13674.1-1"/>
    <property type="match status" value="1"/>
</dbReference>
<evidence type="ECO:0000256" key="2">
    <source>
        <dbReference type="HAMAP-Rule" id="MF_01527"/>
    </source>
</evidence>
<comment type="caution">
    <text evidence="4">The sequence shown here is derived from an EMBL/GenBank/DDBJ whole genome shotgun (WGS) entry which is preliminary data.</text>
</comment>
<protein>
    <recommendedName>
        <fullName evidence="2">GTP cyclohydrolase FolE2</fullName>
        <ecNumber evidence="2">3.5.4.16</ecNumber>
    </recommendedName>
</protein>
<dbReference type="OrthoDB" id="9774824at2"/>
<dbReference type="EMBL" id="LTAO01000007">
    <property type="protein sequence ID" value="KYG33372.1"/>
    <property type="molecule type" value="Genomic_DNA"/>
</dbReference>
<reference evidence="4" key="1">
    <citation type="submission" date="2016-02" db="EMBL/GenBank/DDBJ databases">
        <title>Genome sequence of Bacillus trypoxylicola KCTC 13244(T).</title>
        <authorList>
            <person name="Jeong H."/>
            <person name="Park S.-H."/>
            <person name="Choi S.-K."/>
        </authorList>
    </citation>
    <scope>NUCLEOTIDE SEQUENCE [LARGE SCALE GENOMIC DNA]</scope>
    <source>
        <strain evidence="4">KCTC 13244</strain>
    </source>
</reference>
<evidence type="ECO:0000313" key="4">
    <source>
        <dbReference type="EMBL" id="KYG33372.1"/>
    </source>
</evidence>
<dbReference type="InterPro" id="IPR003801">
    <property type="entry name" value="GTP_cyclohydrolase_FolE2/MptA"/>
</dbReference>
<dbReference type="EC" id="3.5.4.16" evidence="2"/>
<keyword evidence="1 2" id="KW-0378">Hydrolase</keyword>
<gene>
    <name evidence="2" type="primary">folE2</name>
    <name evidence="4" type="ORF">AZF04_16800</name>
</gene>
<comment type="catalytic activity">
    <reaction evidence="2">
        <text>GTP + H2O = 7,8-dihydroneopterin 3'-triphosphate + formate + H(+)</text>
        <dbReference type="Rhea" id="RHEA:17473"/>
        <dbReference type="ChEBI" id="CHEBI:15377"/>
        <dbReference type="ChEBI" id="CHEBI:15378"/>
        <dbReference type="ChEBI" id="CHEBI:15740"/>
        <dbReference type="ChEBI" id="CHEBI:37565"/>
        <dbReference type="ChEBI" id="CHEBI:58462"/>
        <dbReference type="EC" id="3.5.4.16"/>
    </reaction>
</comment>
<dbReference type="UniPathway" id="UPA00848">
    <property type="reaction ID" value="UER00151"/>
</dbReference>
<dbReference type="AlphaFoldDB" id="A0A162ENW7"/>
<evidence type="ECO:0000256" key="1">
    <source>
        <dbReference type="ARBA" id="ARBA00022801"/>
    </source>
</evidence>